<organism evidence="2 3">
    <name type="scientific">Plesiocystis pacifica SIR-1</name>
    <dbReference type="NCBI Taxonomy" id="391625"/>
    <lineage>
        <taxon>Bacteria</taxon>
        <taxon>Pseudomonadati</taxon>
        <taxon>Myxococcota</taxon>
        <taxon>Polyangia</taxon>
        <taxon>Nannocystales</taxon>
        <taxon>Nannocystaceae</taxon>
        <taxon>Plesiocystis</taxon>
    </lineage>
</organism>
<dbReference type="EMBL" id="ABCS01000182">
    <property type="protein sequence ID" value="EDM73738.1"/>
    <property type="molecule type" value="Genomic_DNA"/>
</dbReference>
<reference evidence="2 3" key="1">
    <citation type="submission" date="2007-06" db="EMBL/GenBank/DDBJ databases">
        <authorList>
            <person name="Shimkets L."/>
            <person name="Ferriera S."/>
            <person name="Johnson J."/>
            <person name="Kravitz S."/>
            <person name="Beeson K."/>
            <person name="Sutton G."/>
            <person name="Rogers Y.-H."/>
            <person name="Friedman R."/>
            <person name="Frazier M."/>
            <person name="Venter J.C."/>
        </authorList>
    </citation>
    <scope>NUCLEOTIDE SEQUENCE [LARGE SCALE GENOMIC DNA]</scope>
    <source>
        <strain evidence="2 3">SIR-1</strain>
    </source>
</reference>
<gene>
    <name evidence="2" type="ORF">PPSIR1_30449</name>
</gene>
<dbReference type="AlphaFoldDB" id="A6GK64"/>
<sequence>MDAINRELIFRRVAEGELSVDAAMALLAPSKAAEPSEPAVRSRQPVEPDGPFPLSVAQRAVWSYHELHP</sequence>
<accession>A6GK64</accession>
<feature type="region of interest" description="Disordered" evidence="1">
    <location>
        <begin position="31"/>
        <end position="52"/>
    </location>
</feature>
<keyword evidence="3" id="KW-1185">Reference proteome</keyword>
<protein>
    <submittedName>
        <fullName evidence="2">Uncharacterized protein</fullName>
    </submittedName>
</protein>
<dbReference type="Proteomes" id="UP000005801">
    <property type="component" value="Unassembled WGS sequence"/>
</dbReference>
<evidence type="ECO:0000313" key="3">
    <source>
        <dbReference type="Proteomes" id="UP000005801"/>
    </source>
</evidence>
<comment type="caution">
    <text evidence="2">The sequence shown here is derived from an EMBL/GenBank/DDBJ whole genome shotgun (WGS) entry which is preliminary data.</text>
</comment>
<dbReference type="RefSeq" id="WP_006977100.1">
    <property type="nucleotide sequence ID" value="NZ_ABCS01000182.1"/>
</dbReference>
<feature type="non-terminal residue" evidence="2">
    <location>
        <position position="69"/>
    </location>
</feature>
<evidence type="ECO:0000256" key="1">
    <source>
        <dbReference type="SAM" id="MobiDB-lite"/>
    </source>
</evidence>
<evidence type="ECO:0000313" key="2">
    <source>
        <dbReference type="EMBL" id="EDM73738.1"/>
    </source>
</evidence>
<proteinExistence type="predicted"/>
<name>A6GK64_9BACT</name>